<feature type="transmembrane region" description="Helical" evidence="1">
    <location>
        <begin position="27"/>
        <end position="49"/>
    </location>
</feature>
<keyword evidence="1" id="KW-0812">Transmembrane</keyword>
<organism evidence="2 3">
    <name type="scientific">Salinithrix halophila</name>
    <dbReference type="NCBI Taxonomy" id="1485204"/>
    <lineage>
        <taxon>Bacteria</taxon>
        <taxon>Bacillati</taxon>
        <taxon>Bacillota</taxon>
        <taxon>Bacilli</taxon>
        <taxon>Bacillales</taxon>
        <taxon>Thermoactinomycetaceae</taxon>
        <taxon>Salinithrix</taxon>
    </lineage>
</organism>
<evidence type="ECO:0000313" key="3">
    <source>
        <dbReference type="Proteomes" id="UP001595843"/>
    </source>
</evidence>
<keyword evidence="3" id="KW-1185">Reference proteome</keyword>
<proteinExistence type="predicted"/>
<keyword evidence="1" id="KW-1133">Transmembrane helix</keyword>
<accession>A0ABV8JIG1</accession>
<dbReference type="Proteomes" id="UP001595843">
    <property type="component" value="Unassembled WGS sequence"/>
</dbReference>
<evidence type="ECO:0000256" key="1">
    <source>
        <dbReference type="SAM" id="Phobius"/>
    </source>
</evidence>
<dbReference type="Pfam" id="PF01944">
    <property type="entry name" value="SpoIIM"/>
    <property type="match status" value="1"/>
</dbReference>
<dbReference type="PIRSF" id="PIRSF038973">
    <property type="entry name" value="SpoIIM"/>
    <property type="match status" value="1"/>
</dbReference>
<comment type="caution">
    <text evidence="2">The sequence shown here is derived from an EMBL/GenBank/DDBJ whole genome shotgun (WGS) entry which is preliminary data.</text>
</comment>
<dbReference type="NCBIfam" id="TIGR02831">
    <property type="entry name" value="spo_II_M"/>
    <property type="match status" value="1"/>
</dbReference>
<sequence>MKAIPMKAKRNRWSQTVHLHMQNQMSLYLFVTVLFMMGVIFGAVIVNTLSPIQKENLLDYLGHFFQGMEGKSVADPRVAFQHSLGDHFKTIGLMWLLGVSVVGMPFILLLMFLKGMVIGFTVGFLVSQLSWEGLSFAFVSVVPHNLLVVPVLIIVAVSGIGFSILLTKNRLIQRRGSIYPQFLSYSVLVTSLACVLVLASMFEAYVSPVLMRMALPN</sequence>
<name>A0ABV8JIG1_9BACL</name>
<dbReference type="InterPro" id="IPR014196">
    <property type="entry name" value="SpoIIM"/>
</dbReference>
<feature type="transmembrane region" description="Helical" evidence="1">
    <location>
        <begin position="178"/>
        <end position="202"/>
    </location>
</feature>
<feature type="transmembrane region" description="Helical" evidence="1">
    <location>
        <begin position="93"/>
        <end position="113"/>
    </location>
</feature>
<feature type="transmembrane region" description="Helical" evidence="1">
    <location>
        <begin position="120"/>
        <end position="141"/>
    </location>
</feature>
<dbReference type="RefSeq" id="WP_380705995.1">
    <property type="nucleotide sequence ID" value="NZ_JBHSAP010000018.1"/>
</dbReference>
<gene>
    <name evidence="2" type="primary">spoIIM</name>
    <name evidence="2" type="ORF">ACFOUO_15330</name>
</gene>
<keyword evidence="1" id="KW-0472">Membrane</keyword>
<dbReference type="EMBL" id="JBHSAP010000018">
    <property type="protein sequence ID" value="MFC4078170.1"/>
    <property type="molecule type" value="Genomic_DNA"/>
</dbReference>
<feature type="transmembrane region" description="Helical" evidence="1">
    <location>
        <begin position="147"/>
        <end position="166"/>
    </location>
</feature>
<protein>
    <submittedName>
        <fullName evidence="2">Stage II sporulation protein M</fullName>
    </submittedName>
</protein>
<evidence type="ECO:0000313" key="2">
    <source>
        <dbReference type="EMBL" id="MFC4078170.1"/>
    </source>
</evidence>
<reference evidence="3" key="1">
    <citation type="journal article" date="2019" name="Int. J. Syst. Evol. Microbiol.">
        <title>The Global Catalogue of Microorganisms (GCM) 10K type strain sequencing project: providing services to taxonomists for standard genome sequencing and annotation.</title>
        <authorList>
            <consortium name="The Broad Institute Genomics Platform"/>
            <consortium name="The Broad Institute Genome Sequencing Center for Infectious Disease"/>
            <person name="Wu L."/>
            <person name="Ma J."/>
        </authorList>
    </citation>
    <scope>NUCLEOTIDE SEQUENCE [LARGE SCALE GENOMIC DNA]</scope>
    <source>
        <strain evidence="3">IBRC-M 10813</strain>
    </source>
</reference>
<dbReference type="InterPro" id="IPR002798">
    <property type="entry name" value="SpoIIM-like"/>
</dbReference>